<protein>
    <submittedName>
        <fullName evidence="13">Hemolysin, contains CBS domains</fullName>
    </submittedName>
</protein>
<dbReference type="PANTHER" id="PTHR22777:SF17">
    <property type="entry name" value="UPF0053 PROTEIN SLL0260"/>
    <property type="match status" value="1"/>
</dbReference>
<keyword evidence="7 9" id="KW-0472">Membrane</keyword>
<dbReference type="SMART" id="SM01091">
    <property type="entry name" value="CorC_HlyC"/>
    <property type="match status" value="1"/>
</dbReference>
<dbReference type="Pfam" id="PF03471">
    <property type="entry name" value="CorC_HlyC"/>
    <property type="match status" value="1"/>
</dbReference>
<keyword evidence="3 9" id="KW-0812">Transmembrane</keyword>
<comment type="similarity">
    <text evidence="2">Belongs to the UPF0053 family.</text>
</comment>
<accession>A0A1G9YH25</accession>
<evidence type="ECO:0000256" key="2">
    <source>
        <dbReference type="ARBA" id="ARBA00006337"/>
    </source>
</evidence>
<feature type="transmembrane region" description="Helical" evidence="10">
    <location>
        <begin position="91"/>
        <end position="111"/>
    </location>
</feature>
<evidence type="ECO:0000259" key="12">
    <source>
        <dbReference type="PROSITE" id="PS51846"/>
    </source>
</evidence>
<organism evidence="13 14">
    <name type="scientific">Lachnospira pectinoschiza</name>
    <dbReference type="NCBI Taxonomy" id="28052"/>
    <lineage>
        <taxon>Bacteria</taxon>
        <taxon>Bacillati</taxon>
        <taxon>Bacillota</taxon>
        <taxon>Clostridia</taxon>
        <taxon>Lachnospirales</taxon>
        <taxon>Lachnospiraceae</taxon>
        <taxon>Lachnospira</taxon>
    </lineage>
</organism>
<dbReference type="SUPFAM" id="SSF54631">
    <property type="entry name" value="CBS-domain pair"/>
    <property type="match status" value="1"/>
</dbReference>
<dbReference type="InterPro" id="IPR044751">
    <property type="entry name" value="Ion_transp-like_CBS"/>
</dbReference>
<sequence>MDSHSTIQLIVIIILLILSAFFSSAETAFITVSKIKLRKLVDENNKRAILVSKILDNQSKMLSAILVGNNIVNISCSALVTTFTISMWGNYATGIATGILTVFVLIFGEITPKNAATKYCMQLSLAYSPIINALMYIFTPIIIVIDKISKFFLRLIGIKDESKDTTITEDELRTIVKVSHEEGVIESSERKIINNLFDFGDTNAKDVMIPRIDMVLVNIEASYDEVLALFRETQYTRLPVYKVDTDNIVGILNIKDLVLTPMDGDFSIENIMRSVHFTFEQKNTSELFREMQLNSTSIAIVLDEYGSTAGMITTEDLLEEIVGEIRDEYDTEEREGIHKIRNKTYRVEASFKLDDLNDYLGLNLESEDNDSIGGLILEKLDRIPVAGDKLTIDNVWLFIEKASNKRAEAIILKVLDTKKTSETTEASE</sequence>
<evidence type="ECO:0000256" key="10">
    <source>
        <dbReference type="SAM" id="Phobius"/>
    </source>
</evidence>
<dbReference type="PROSITE" id="PS51371">
    <property type="entry name" value="CBS"/>
    <property type="match status" value="2"/>
</dbReference>
<dbReference type="RefSeq" id="WP_074521864.1">
    <property type="nucleotide sequence ID" value="NZ_FNHZ01000005.1"/>
</dbReference>
<dbReference type="GO" id="GO:0005886">
    <property type="term" value="C:plasma membrane"/>
    <property type="evidence" value="ECO:0007669"/>
    <property type="project" value="TreeGrafter"/>
</dbReference>
<evidence type="ECO:0000256" key="4">
    <source>
        <dbReference type="ARBA" id="ARBA00022737"/>
    </source>
</evidence>
<keyword evidence="6 8" id="KW-0129">CBS domain</keyword>
<evidence type="ECO:0000256" key="3">
    <source>
        <dbReference type="ARBA" id="ARBA00022692"/>
    </source>
</evidence>
<evidence type="ECO:0000256" key="9">
    <source>
        <dbReference type="PROSITE-ProRule" id="PRU01193"/>
    </source>
</evidence>
<dbReference type="EMBL" id="FNHZ01000005">
    <property type="protein sequence ID" value="SDN07825.1"/>
    <property type="molecule type" value="Genomic_DNA"/>
</dbReference>
<dbReference type="FunFam" id="3.10.580.10:FF:000002">
    <property type="entry name" value="Magnesium/cobalt efflux protein CorC"/>
    <property type="match status" value="1"/>
</dbReference>
<dbReference type="SUPFAM" id="SSF56176">
    <property type="entry name" value="FAD-binding/transporter-associated domain-like"/>
    <property type="match status" value="1"/>
</dbReference>
<dbReference type="Gene3D" id="3.10.580.10">
    <property type="entry name" value="CBS-domain"/>
    <property type="match status" value="1"/>
</dbReference>
<dbReference type="InterPro" id="IPR005170">
    <property type="entry name" value="Transptr-assoc_dom"/>
</dbReference>
<evidence type="ECO:0000256" key="5">
    <source>
        <dbReference type="ARBA" id="ARBA00022989"/>
    </source>
</evidence>
<feature type="transmembrane region" description="Helical" evidence="10">
    <location>
        <begin position="123"/>
        <end position="145"/>
    </location>
</feature>
<dbReference type="PANTHER" id="PTHR22777">
    <property type="entry name" value="HEMOLYSIN-RELATED"/>
    <property type="match status" value="1"/>
</dbReference>
<reference evidence="14" key="1">
    <citation type="submission" date="2016-10" db="EMBL/GenBank/DDBJ databases">
        <authorList>
            <person name="Varghese N."/>
            <person name="Submissions S."/>
        </authorList>
    </citation>
    <scope>NUCLEOTIDE SEQUENCE [LARGE SCALE GENOMIC DNA]</scope>
    <source>
        <strain evidence="14">M83</strain>
    </source>
</reference>
<evidence type="ECO:0000256" key="7">
    <source>
        <dbReference type="ARBA" id="ARBA00023136"/>
    </source>
</evidence>
<dbReference type="Pfam" id="PF00571">
    <property type="entry name" value="CBS"/>
    <property type="match status" value="2"/>
</dbReference>
<keyword evidence="14" id="KW-1185">Reference proteome</keyword>
<evidence type="ECO:0000256" key="6">
    <source>
        <dbReference type="ARBA" id="ARBA00023122"/>
    </source>
</evidence>
<dbReference type="GO" id="GO:0050660">
    <property type="term" value="F:flavin adenine dinucleotide binding"/>
    <property type="evidence" value="ECO:0007669"/>
    <property type="project" value="InterPro"/>
</dbReference>
<feature type="transmembrane region" description="Helical" evidence="10">
    <location>
        <begin position="62"/>
        <end position="85"/>
    </location>
</feature>
<dbReference type="PROSITE" id="PS51846">
    <property type="entry name" value="CNNM"/>
    <property type="match status" value="1"/>
</dbReference>
<dbReference type="InterPro" id="IPR000644">
    <property type="entry name" value="CBS_dom"/>
</dbReference>
<comment type="subcellular location">
    <subcellularLocation>
        <location evidence="1">Membrane</location>
        <topology evidence="1">Multi-pass membrane protein</topology>
    </subcellularLocation>
</comment>
<dbReference type="InterPro" id="IPR036318">
    <property type="entry name" value="FAD-bd_PCMH-like_sf"/>
</dbReference>
<dbReference type="Gene3D" id="3.30.465.10">
    <property type="match status" value="1"/>
</dbReference>
<proteinExistence type="inferred from homology"/>
<evidence type="ECO:0000259" key="11">
    <source>
        <dbReference type="PROSITE" id="PS51371"/>
    </source>
</evidence>
<name>A0A1G9YH25_9FIRM</name>
<evidence type="ECO:0000313" key="13">
    <source>
        <dbReference type="EMBL" id="SDN07825.1"/>
    </source>
</evidence>
<evidence type="ECO:0000313" key="14">
    <source>
        <dbReference type="Proteomes" id="UP000187651"/>
    </source>
</evidence>
<dbReference type="Proteomes" id="UP000187651">
    <property type="component" value="Unassembled WGS sequence"/>
</dbReference>
<gene>
    <name evidence="13" type="ORF">SAMN05216544_1821</name>
</gene>
<feature type="domain" description="CBS" evidence="11">
    <location>
        <begin position="271"/>
        <end position="328"/>
    </location>
</feature>
<feature type="domain" description="CBS" evidence="11">
    <location>
        <begin position="208"/>
        <end position="268"/>
    </location>
</feature>
<dbReference type="InterPro" id="IPR046342">
    <property type="entry name" value="CBS_dom_sf"/>
</dbReference>
<dbReference type="InterPro" id="IPR002550">
    <property type="entry name" value="CNNM"/>
</dbReference>
<evidence type="ECO:0000256" key="8">
    <source>
        <dbReference type="PROSITE-ProRule" id="PRU00703"/>
    </source>
</evidence>
<feature type="domain" description="CNNM transmembrane" evidence="12">
    <location>
        <begin position="1"/>
        <end position="189"/>
    </location>
</feature>
<keyword evidence="4" id="KW-0677">Repeat</keyword>
<dbReference type="Pfam" id="PF01595">
    <property type="entry name" value="CNNM"/>
    <property type="match status" value="1"/>
</dbReference>
<dbReference type="CDD" id="cd04590">
    <property type="entry name" value="CBS_pair_CorC_HlyC_assoc"/>
    <property type="match status" value="1"/>
</dbReference>
<evidence type="ECO:0000256" key="1">
    <source>
        <dbReference type="ARBA" id="ARBA00004141"/>
    </source>
</evidence>
<keyword evidence="5 9" id="KW-1133">Transmembrane helix</keyword>
<dbReference type="AlphaFoldDB" id="A0A1G9YH25"/>
<feature type="transmembrane region" description="Helical" evidence="10">
    <location>
        <begin position="6"/>
        <end position="30"/>
    </location>
</feature>
<dbReference type="OrthoDB" id="9798188at2"/>
<dbReference type="InterPro" id="IPR016169">
    <property type="entry name" value="FAD-bd_PCMH_sub2"/>
</dbReference>